<dbReference type="EMBL" id="AAPI01000005">
    <property type="protein sequence ID" value="EAS46778.1"/>
    <property type="molecule type" value="Genomic_DNA"/>
</dbReference>
<feature type="chain" id="PRO_5004198153" evidence="2">
    <location>
        <begin position="32"/>
        <end position="419"/>
    </location>
</feature>
<dbReference type="InterPro" id="IPR019734">
    <property type="entry name" value="TPR_rpt"/>
</dbReference>
<dbReference type="OrthoDB" id="7052406at2"/>
<reference evidence="3 4" key="1">
    <citation type="submission" date="2006-03" db="EMBL/GenBank/DDBJ databases">
        <authorList>
            <person name="Giovannoni S.J."/>
            <person name="Cho J.-C."/>
            <person name="Ferriera S."/>
            <person name="Johnson J."/>
            <person name="Kravitz S."/>
            <person name="Halpern A."/>
            <person name="Remington K."/>
            <person name="Beeson K."/>
            <person name="Tran B."/>
            <person name="Rogers Y.-H."/>
            <person name="Friedman R."/>
            <person name="Venter J.C."/>
        </authorList>
    </citation>
    <scope>NUCLEOTIDE SEQUENCE [LARGE SCALE GENOMIC DNA]</scope>
    <source>
        <strain evidence="3 4">HTCC2207</strain>
    </source>
</reference>
<protein>
    <submittedName>
        <fullName evidence="3">Uncharacterized protein</fullName>
    </submittedName>
</protein>
<evidence type="ECO:0000313" key="3">
    <source>
        <dbReference type="EMBL" id="EAS46778.1"/>
    </source>
</evidence>
<dbReference type="HOGENOM" id="CLU_640754_0_0_6"/>
<comment type="caution">
    <text evidence="3">The sequence shown here is derived from an EMBL/GenBank/DDBJ whole genome shotgun (WGS) entry which is preliminary data.</text>
</comment>
<keyword evidence="4" id="KW-1185">Reference proteome</keyword>
<dbReference type="Proteomes" id="UP000005555">
    <property type="component" value="Unassembled WGS sequence"/>
</dbReference>
<name>Q1YR30_9GAMM</name>
<dbReference type="AlphaFoldDB" id="Q1YR30"/>
<accession>Q1YR30</accession>
<evidence type="ECO:0000256" key="1">
    <source>
        <dbReference type="PROSITE-ProRule" id="PRU00339"/>
    </source>
</evidence>
<keyword evidence="1" id="KW-0802">TPR repeat</keyword>
<feature type="signal peptide" evidence="2">
    <location>
        <begin position="1"/>
        <end position="31"/>
    </location>
</feature>
<feature type="repeat" description="TPR" evidence="1">
    <location>
        <begin position="66"/>
        <end position="99"/>
    </location>
</feature>
<dbReference type="SUPFAM" id="SSF48452">
    <property type="entry name" value="TPR-like"/>
    <property type="match status" value="1"/>
</dbReference>
<dbReference type="eggNOG" id="ENOG5032RGH">
    <property type="taxonomic scope" value="Bacteria"/>
</dbReference>
<gene>
    <name evidence="3" type="ORF">GB2207_04039</name>
</gene>
<evidence type="ECO:0000256" key="2">
    <source>
        <dbReference type="SAM" id="SignalP"/>
    </source>
</evidence>
<dbReference type="PROSITE" id="PS50005">
    <property type="entry name" value="TPR"/>
    <property type="match status" value="1"/>
</dbReference>
<dbReference type="InterPro" id="IPR011990">
    <property type="entry name" value="TPR-like_helical_dom_sf"/>
</dbReference>
<dbReference type="Gene3D" id="1.25.40.10">
    <property type="entry name" value="Tetratricopeptide repeat domain"/>
    <property type="match status" value="1"/>
</dbReference>
<proteinExistence type="predicted"/>
<evidence type="ECO:0000313" key="4">
    <source>
        <dbReference type="Proteomes" id="UP000005555"/>
    </source>
</evidence>
<sequence length="419" mass="46684">MKDKAKATELCQLTLAAMVFFGSILTGPASAQSDIPTYKQSDPVGDYLDAIDAAEAELSAYSLELSDLYLGLGKSHLSNREYDRARKAFQRGMQIERVNFGLNSLTQTPYLMSIAETESFLGNWDESQKALENLYIINIEAYGAQDPRMLPVLNELLDWYLDAYSDRSTSGGYQNLVISEKLSTRMQSILNQTDELKDPAAPKMYRKISHLHYFIANHIKKHGEPSETGFTFNASSTTSSANSTSHMHYRRGKVALQKVVESLELQEDTPALDQASAIAELGDWYLVFGQRASANRTYQLAYDFLGDSEQSEELQESFFSDAKLIGFTDQSSAAKRYEKANNGAPAEEPMEISMTISSNGVPRNVEIVNPPEDLGKNVRRAVLTDIRAQRYRPRLAAGAPVSSAIQFPYDIKPTTETRD</sequence>
<keyword evidence="2" id="KW-0732">Signal</keyword>
<organism evidence="3 4">
    <name type="scientific">gamma proteobacterium HTCC2207</name>
    <dbReference type="NCBI Taxonomy" id="314287"/>
    <lineage>
        <taxon>Bacteria</taxon>
        <taxon>Pseudomonadati</taxon>
        <taxon>Pseudomonadota</taxon>
        <taxon>Gammaproteobacteria</taxon>
        <taxon>Cellvibrionales</taxon>
        <taxon>Porticoccaceae</taxon>
        <taxon>SAR92 clade</taxon>
    </lineage>
</organism>